<dbReference type="GO" id="GO:0009653">
    <property type="term" value="P:anatomical structure morphogenesis"/>
    <property type="evidence" value="ECO:0007669"/>
    <property type="project" value="TreeGrafter"/>
</dbReference>
<feature type="compositionally biased region" description="Polar residues" evidence="7">
    <location>
        <begin position="227"/>
        <end position="238"/>
    </location>
</feature>
<feature type="region of interest" description="Disordered" evidence="7">
    <location>
        <begin position="221"/>
        <end position="242"/>
    </location>
</feature>
<comment type="caution">
    <text evidence="9">The sequence shown here is derived from an EMBL/GenBank/DDBJ whole genome shotgun (WGS) entry which is preliminary data.</text>
</comment>
<evidence type="ECO:0000259" key="8">
    <source>
        <dbReference type="PROSITE" id="PS50888"/>
    </source>
</evidence>
<feature type="compositionally biased region" description="Basic and acidic residues" evidence="7">
    <location>
        <begin position="1"/>
        <end position="22"/>
    </location>
</feature>
<dbReference type="SUPFAM" id="SSF47459">
    <property type="entry name" value="HLH, helix-loop-helix DNA-binding domain"/>
    <property type="match status" value="1"/>
</dbReference>
<gene>
    <name evidence="9" type="ORF">V9T40_012834</name>
</gene>
<dbReference type="PANTHER" id="PTHR19290:SF102">
    <property type="entry name" value="TRANSCRIPTION FACTOR ATOH8"/>
    <property type="match status" value="1"/>
</dbReference>
<evidence type="ECO:0000256" key="6">
    <source>
        <dbReference type="ARBA" id="ARBA00023242"/>
    </source>
</evidence>
<feature type="compositionally biased region" description="Basic and acidic residues" evidence="7">
    <location>
        <begin position="47"/>
        <end position="84"/>
    </location>
</feature>
<dbReference type="AlphaFoldDB" id="A0AAN9TBV0"/>
<dbReference type="InterPro" id="IPR032660">
    <property type="entry name" value="ATOH8_bHLH"/>
</dbReference>
<sequence>MVPRFNEKDTPVKIESLSDRDAGFCSGEDTDIDTGYHSPTETSQDSTDGKDSVDHFIHGKRKVIEPKKEPEEEEPKFKKIKVESGIDSSYSDSIKSNPSPLSLVKDEVCSERAKRVSPFRPWDLERPCSREWVQEEPLALVVDKNKRSQESQHFHYQSYQLPRCESVSSSHSMVHDLHKSQRSHEVVQIFEPKESVDMSMTSESSRNRLAANFSPTMSIMEDKQKSSHSNSHQRNYKNMTRERRIEANARERTRVHTISAAFDTLRKCVPSYASNQKLSKLSVLRIACSYIMTLSRMAGYDYSEDQSEPSIESCIESVCNTIQLEGKTRKKKDE</sequence>
<evidence type="ECO:0000256" key="5">
    <source>
        <dbReference type="ARBA" id="ARBA00023163"/>
    </source>
</evidence>
<feature type="domain" description="BHLH" evidence="8">
    <location>
        <begin position="242"/>
        <end position="294"/>
    </location>
</feature>
<dbReference type="GO" id="GO:0016607">
    <property type="term" value="C:nuclear speck"/>
    <property type="evidence" value="ECO:0007669"/>
    <property type="project" value="UniProtKB-SubCell"/>
</dbReference>
<evidence type="ECO:0000313" key="9">
    <source>
        <dbReference type="EMBL" id="KAK7576548.1"/>
    </source>
</evidence>
<accession>A0AAN9TBV0</accession>
<evidence type="ECO:0000256" key="2">
    <source>
        <dbReference type="ARBA" id="ARBA00004496"/>
    </source>
</evidence>
<keyword evidence="4" id="KW-0238">DNA-binding</keyword>
<comment type="subcellular location">
    <subcellularLocation>
        <location evidence="2">Cytoplasm</location>
    </subcellularLocation>
    <subcellularLocation>
        <location evidence="1">Nucleus speckle</location>
    </subcellularLocation>
</comment>
<dbReference type="PROSITE" id="PS50888">
    <property type="entry name" value="BHLH"/>
    <property type="match status" value="1"/>
</dbReference>
<proteinExistence type="predicted"/>
<dbReference type="Proteomes" id="UP001367676">
    <property type="component" value="Unassembled WGS sequence"/>
</dbReference>
<dbReference type="InterPro" id="IPR050359">
    <property type="entry name" value="bHLH_transcription_factors"/>
</dbReference>
<feature type="compositionally biased region" description="Polar residues" evidence="7">
    <location>
        <begin position="86"/>
        <end position="100"/>
    </location>
</feature>
<organism evidence="9 10">
    <name type="scientific">Parthenolecanium corni</name>
    <dbReference type="NCBI Taxonomy" id="536013"/>
    <lineage>
        <taxon>Eukaryota</taxon>
        <taxon>Metazoa</taxon>
        <taxon>Ecdysozoa</taxon>
        <taxon>Arthropoda</taxon>
        <taxon>Hexapoda</taxon>
        <taxon>Insecta</taxon>
        <taxon>Pterygota</taxon>
        <taxon>Neoptera</taxon>
        <taxon>Paraneoptera</taxon>
        <taxon>Hemiptera</taxon>
        <taxon>Sternorrhyncha</taxon>
        <taxon>Coccoidea</taxon>
        <taxon>Coccidae</taxon>
        <taxon>Parthenolecanium</taxon>
    </lineage>
</organism>
<evidence type="ECO:0000256" key="3">
    <source>
        <dbReference type="ARBA" id="ARBA00023015"/>
    </source>
</evidence>
<protein>
    <recommendedName>
        <fullName evidence="8">BHLH domain-containing protein</fullName>
    </recommendedName>
</protein>
<feature type="region of interest" description="Disordered" evidence="7">
    <location>
        <begin position="1"/>
        <end position="101"/>
    </location>
</feature>
<dbReference type="GO" id="GO:0045944">
    <property type="term" value="P:positive regulation of transcription by RNA polymerase II"/>
    <property type="evidence" value="ECO:0007669"/>
    <property type="project" value="TreeGrafter"/>
</dbReference>
<dbReference type="Gene3D" id="4.10.280.10">
    <property type="entry name" value="Helix-loop-helix DNA-binding domain"/>
    <property type="match status" value="1"/>
</dbReference>
<keyword evidence="6" id="KW-0539">Nucleus</keyword>
<dbReference type="GO" id="GO:0070888">
    <property type="term" value="F:E-box binding"/>
    <property type="evidence" value="ECO:0007669"/>
    <property type="project" value="TreeGrafter"/>
</dbReference>
<dbReference type="SMART" id="SM00353">
    <property type="entry name" value="HLH"/>
    <property type="match status" value="1"/>
</dbReference>
<evidence type="ECO:0000313" key="10">
    <source>
        <dbReference type="Proteomes" id="UP001367676"/>
    </source>
</evidence>
<feature type="compositionally biased region" description="Polar residues" evidence="7">
    <location>
        <begin position="37"/>
        <end position="46"/>
    </location>
</feature>
<dbReference type="GO" id="GO:0005737">
    <property type="term" value="C:cytoplasm"/>
    <property type="evidence" value="ECO:0007669"/>
    <property type="project" value="UniProtKB-SubCell"/>
</dbReference>
<name>A0AAN9TBV0_9HEMI</name>
<keyword evidence="3" id="KW-0805">Transcription regulation</keyword>
<dbReference type="FunFam" id="4.10.280.10:FF:000052">
    <property type="entry name" value="Protein atonal homolog 8"/>
    <property type="match status" value="1"/>
</dbReference>
<keyword evidence="5" id="KW-0804">Transcription</keyword>
<dbReference type="PANTHER" id="PTHR19290">
    <property type="entry name" value="BASIC HELIX-LOOP-HELIX PROTEIN NEUROGENIN-RELATED"/>
    <property type="match status" value="1"/>
</dbReference>
<dbReference type="InterPro" id="IPR011598">
    <property type="entry name" value="bHLH_dom"/>
</dbReference>
<dbReference type="GO" id="GO:0046983">
    <property type="term" value="F:protein dimerization activity"/>
    <property type="evidence" value="ECO:0007669"/>
    <property type="project" value="InterPro"/>
</dbReference>
<dbReference type="InterPro" id="IPR036638">
    <property type="entry name" value="HLH_DNA-bd_sf"/>
</dbReference>
<dbReference type="Pfam" id="PF00010">
    <property type="entry name" value="HLH"/>
    <property type="match status" value="1"/>
</dbReference>
<evidence type="ECO:0000256" key="1">
    <source>
        <dbReference type="ARBA" id="ARBA00004324"/>
    </source>
</evidence>
<dbReference type="EMBL" id="JBBCAQ010000036">
    <property type="protein sequence ID" value="KAK7576548.1"/>
    <property type="molecule type" value="Genomic_DNA"/>
</dbReference>
<reference evidence="9 10" key="1">
    <citation type="submission" date="2024-03" db="EMBL/GenBank/DDBJ databases">
        <title>Adaptation during the transition from Ophiocordyceps entomopathogen to insect associate is accompanied by gene loss and intensified selection.</title>
        <authorList>
            <person name="Ward C.M."/>
            <person name="Onetto C.A."/>
            <person name="Borneman A.R."/>
        </authorList>
    </citation>
    <scope>NUCLEOTIDE SEQUENCE [LARGE SCALE GENOMIC DNA]</scope>
    <source>
        <strain evidence="9">AWRI1</strain>
        <tissue evidence="9">Single Adult Female</tissue>
    </source>
</reference>
<evidence type="ECO:0000256" key="7">
    <source>
        <dbReference type="SAM" id="MobiDB-lite"/>
    </source>
</evidence>
<evidence type="ECO:0000256" key="4">
    <source>
        <dbReference type="ARBA" id="ARBA00023125"/>
    </source>
</evidence>
<dbReference type="GO" id="GO:0003700">
    <property type="term" value="F:DNA-binding transcription factor activity"/>
    <property type="evidence" value="ECO:0007669"/>
    <property type="project" value="InterPro"/>
</dbReference>
<keyword evidence="10" id="KW-1185">Reference proteome</keyword>
<dbReference type="CDD" id="cd11421">
    <property type="entry name" value="bHLH_TS_ATOH8"/>
    <property type="match status" value="1"/>
</dbReference>